<dbReference type="GeneID" id="102831900"/>
<gene>
    <name evidence="3" type="primary">FMR1NB</name>
</gene>
<evidence type="ECO:0000313" key="3">
    <source>
        <dbReference type="RefSeq" id="XP_006869792.1"/>
    </source>
</evidence>
<dbReference type="Proteomes" id="UP000504623">
    <property type="component" value="Unplaced"/>
</dbReference>
<reference evidence="3" key="1">
    <citation type="submission" date="2025-08" db="UniProtKB">
        <authorList>
            <consortium name="RefSeq"/>
        </authorList>
    </citation>
    <scope>IDENTIFICATION</scope>
    <source>
        <tissue evidence="3">Spleen</tissue>
    </source>
</reference>
<keyword evidence="1" id="KW-0472">Membrane</keyword>
<organism evidence="2 3">
    <name type="scientific">Chrysochloris asiatica</name>
    <name type="common">Cape golden mole</name>
    <dbReference type="NCBI Taxonomy" id="185453"/>
    <lineage>
        <taxon>Eukaryota</taxon>
        <taxon>Metazoa</taxon>
        <taxon>Chordata</taxon>
        <taxon>Craniata</taxon>
        <taxon>Vertebrata</taxon>
        <taxon>Euteleostomi</taxon>
        <taxon>Mammalia</taxon>
        <taxon>Eutheria</taxon>
        <taxon>Afrotheria</taxon>
        <taxon>Chrysochloridae</taxon>
        <taxon>Chrysochlorinae</taxon>
        <taxon>Chrysochloris</taxon>
    </lineage>
</organism>
<accession>A0A9B0WWG2</accession>
<dbReference type="OrthoDB" id="9837391at2759"/>
<sequence>MGYFYIVKLCLSNSVAQSEYILWKNENADGQALAKESVIEVLVSYFLPTTCIPKENQEMKPCSRGQALNLSECLKYKCCYSDTSNFGCFTPLNDVPAQMFRMFALGVSSMIILGFLPVCCCSFCWRR</sequence>
<name>A0A9B0WWG2_CHRAS</name>
<feature type="transmembrane region" description="Helical" evidence="1">
    <location>
        <begin position="102"/>
        <end position="125"/>
    </location>
</feature>
<dbReference type="CTD" id="158521"/>
<keyword evidence="2" id="KW-1185">Reference proteome</keyword>
<evidence type="ECO:0000256" key="1">
    <source>
        <dbReference type="SAM" id="Phobius"/>
    </source>
</evidence>
<proteinExistence type="predicted"/>
<evidence type="ECO:0000313" key="2">
    <source>
        <dbReference type="Proteomes" id="UP000504623"/>
    </source>
</evidence>
<dbReference type="AlphaFoldDB" id="A0A9B0WWG2"/>
<dbReference type="PANTHER" id="PTHR37360:SF1">
    <property type="entry name" value="FMR1 NEIGHBOR PROTEIN"/>
    <property type="match status" value="1"/>
</dbReference>
<dbReference type="RefSeq" id="XP_006869792.1">
    <property type="nucleotide sequence ID" value="XM_006869730.1"/>
</dbReference>
<keyword evidence="1" id="KW-1133">Transmembrane helix</keyword>
<dbReference type="InterPro" id="IPR055331">
    <property type="entry name" value="FMR1-like"/>
</dbReference>
<protein>
    <submittedName>
        <fullName evidence="3">Fragile X mental retardation 1 neighbor protein</fullName>
    </submittedName>
</protein>
<dbReference type="PANTHER" id="PTHR37360">
    <property type="entry name" value="FRAGILE X MENTAL RETARDATION 1 NEIGHBOR PROTEIN"/>
    <property type="match status" value="1"/>
</dbReference>
<keyword evidence="1" id="KW-0812">Transmembrane</keyword>